<accession>X1RM78</accession>
<dbReference type="InterPro" id="IPR036390">
    <property type="entry name" value="WH_DNA-bd_sf"/>
</dbReference>
<protein>
    <recommendedName>
        <fullName evidence="1">HVO-0163 N-terminal HTH domain-containing protein</fullName>
    </recommendedName>
</protein>
<evidence type="ECO:0000313" key="2">
    <source>
        <dbReference type="EMBL" id="GAI68061.1"/>
    </source>
</evidence>
<comment type="caution">
    <text evidence="2">The sequence shown here is derived from an EMBL/GenBank/DDBJ whole genome shotgun (WGS) entry which is preliminary data.</text>
</comment>
<reference evidence="2" key="1">
    <citation type="journal article" date="2014" name="Front. Microbiol.">
        <title>High frequency of phylogenetically diverse reductive dehalogenase-homologous genes in deep subseafloor sedimentary metagenomes.</title>
        <authorList>
            <person name="Kawai M."/>
            <person name="Futagami T."/>
            <person name="Toyoda A."/>
            <person name="Takaki Y."/>
            <person name="Nishi S."/>
            <person name="Hori S."/>
            <person name="Arai W."/>
            <person name="Tsubouchi T."/>
            <person name="Morono Y."/>
            <person name="Uchiyama I."/>
            <person name="Ito T."/>
            <person name="Fujiyama A."/>
            <person name="Inagaki F."/>
            <person name="Takami H."/>
        </authorList>
    </citation>
    <scope>NUCLEOTIDE SEQUENCE</scope>
    <source>
        <strain evidence="2">Expedition CK06-06</strain>
    </source>
</reference>
<name>X1RM78_9ZZZZ</name>
<dbReference type="SUPFAM" id="SSF46785">
    <property type="entry name" value="Winged helix' DNA-binding domain"/>
    <property type="match status" value="1"/>
</dbReference>
<dbReference type="PANTHER" id="PTHR36216">
    <property type="entry name" value="TRANSCRIPTIONAL REGULATOR, TRMB"/>
    <property type="match status" value="1"/>
</dbReference>
<evidence type="ECO:0000259" key="1">
    <source>
        <dbReference type="Pfam" id="PF24266"/>
    </source>
</evidence>
<proteinExistence type="predicted"/>
<dbReference type="Gene3D" id="1.10.10.10">
    <property type="entry name" value="Winged helix-like DNA-binding domain superfamily/Winged helix DNA-binding domain"/>
    <property type="match status" value="2"/>
</dbReference>
<dbReference type="AlphaFoldDB" id="X1RM78"/>
<dbReference type="PANTHER" id="PTHR36216:SF1">
    <property type="entry name" value="HTH ARSR-TYPE DOMAIN-CONTAINING PROTEIN"/>
    <property type="match status" value="1"/>
</dbReference>
<dbReference type="InterPro" id="IPR056504">
    <property type="entry name" value="HTH_HVO_0163_N"/>
</dbReference>
<sequence>MVLSNPTRKRIYDYIRANPGVHFSILRKKALSDESESSGQLVWHLEMLLKFNYINKIKAGNYTVFLPIEMEVELGIINFLLRDKINRKILDLLTTQSSIKNSEIFKLIDEKREKVNYRLKNLNNYDLIYYKEDPSKEVYLNPDKQEDVIDILNNFKIS</sequence>
<feature type="domain" description="HVO-0163 N-terminal HTH" evidence="1">
    <location>
        <begin position="6"/>
        <end position="70"/>
    </location>
</feature>
<gene>
    <name evidence="2" type="ORF">S12H4_02722</name>
</gene>
<dbReference type="EMBL" id="BARW01000700">
    <property type="protein sequence ID" value="GAI68061.1"/>
    <property type="molecule type" value="Genomic_DNA"/>
</dbReference>
<organism evidence="2">
    <name type="scientific">marine sediment metagenome</name>
    <dbReference type="NCBI Taxonomy" id="412755"/>
    <lineage>
        <taxon>unclassified sequences</taxon>
        <taxon>metagenomes</taxon>
        <taxon>ecological metagenomes</taxon>
    </lineage>
</organism>
<dbReference type="InterPro" id="IPR036388">
    <property type="entry name" value="WH-like_DNA-bd_sf"/>
</dbReference>
<dbReference type="Pfam" id="PF24266">
    <property type="entry name" value="HTH_HVO_0163_N"/>
    <property type="match status" value="1"/>
</dbReference>